<evidence type="ECO:0008006" key="12">
    <source>
        <dbReference type="Google" id="ProtNLM"/>
    </source>
</evidence>
<gene>
    <name evidence="11" type="ORF">METZ01_LOCUS19819</name>
</gene>
<dbReference type="SUPFAM" id="SSF52343">
    <property type="entry name" value="Ferredoxin reductase-like, C-terminal NADP-linked domain"/>
    <property type="match status" value="1"/>
</dbReference>
<evidence type="ECO:0000256" key="7">
    <source>
        <dbReference type="ARBA" id="ARBA00023004"/>
    </source>
</evidence>
<dbReference type="InterPro" id="IPR006058">
    <property type="entry name" value="2Fe2S_fd_BS"/>
</dbReference>
<dbReference type="PANTHER" id="PTHR47354:SF8">
    <property type="entry name" value="1,2-PHENYLACETYL-COA EPOXIDASE, SUBUNIT E"/>
    <property type="match status" value="1"/>
</dbReference>
<dbReference type="GO" id="GO:0051537">
    <property type="term" value="F:2 iron, 2 sulfur cluster binding"/>
    <property type="evidence" value="ECO:0007669"/>
    <property type="project" value="UniProtKB-KW"/>
</dbReference>
<dbReference type="EMBL" id="UINC01000998">
    <property type="protein sequence ID" value="SUZ66965.1"/>
    <property type="molecule type" value="Genomic_DNA"/>
</dbReference>
<dbReference type="InterPro" id="IPR008333">
    <property type="entry name" value="Cbr1-like_FAD-bd_dom"/>
</dbReference>
<keyword evidence="3" id="KW-0001">2Fe-2S</keyword>
<dbReference type="Gene3D" id="2.40.30.10">
    <property type="entry name" value="Translation factors"/>
    <property type="match status" value="1"/>
</dbReference>
<evidence type="ECO:0000256" key="5">
    <source>
        <dbReference type="ARBA" id="ARBA00022827"/>
    </source>
</evidence>
<evidence type="ECO:0000256" key="3">
    <source>
        <dbReference type="ARBA" id="ARBA00022714"/>
    </source>
</evidence>
<dbReference type="CDD" id="cd00207">
    <property type="entry name" value="fer2"/>
    <property type="match status" value="1"/>
</dbReference>
<dbReference type="Gene3D" id="3.10.20.30">
    <property type="match status" value="1"/>
</dbReference>
<dbReference type="InterPro" id="IPR017938">
    <property type="entry name" value="Riboflavin_synthase-like_b-brl"/>
</dbReference>
<evidence type="ECO:0000313" key="11">
    <source>
        <dbReference type="EMBL" id="SUZ66965.1"/>
    </source>
</evidence>
<dbReference type="InterPro" id="IPR001041">
    <property type="entry name" value="2Fe-2S_ferredoxin-type"/>
</dbReference>
<keyword evidence="8" id="KW-0411">Iron-sulfur</keyword>
<evidence type="ECO:0000256" key="8">
    <source>
        <dbReference type="ARBA" id="ARBA00023014"/>
    </source>
</evidence>
<dbReference type="CDD" id="cd06214">
    <property type="entry name" value="PA_degradation_oxidoreductase_like"/>
    <property type="match status" value="1"/>
</dbReference>
<sequence>LIQFHSLKVAKIKEETINSVSIIFDVPKFLQENYSFRAGQYVTLKAKIKGNLIFRSYSICSSPNSGLLKIGVKAVSNGLFSNYANTALREGDHLEVSTPKGRFVVENAYRKNTFFAIAAGSGITPVVSILKNVLLSNKESQFVLLYGNRSIKETMFFDEIEGLKISFAGRFFCYNIYSAENNPNSEYGRIDFGFINFCLKKHDNLKFDKIFICAPEGLTESVSNNLEDLGYKKENILYELFYSNTNKKSKINEAKGAVQANITCDFEEFTITVPQNMTLLDAALNQNIDVPYSCQGGVCSTCIGKITSGSAKMIENNILTDLEIQDGLILACQAIPTS</sequence>
<feature type="non-terminal residue" evidence="11">
    <location>
        <position position="338"/>
    </location>
</feature>
<keyword evidence="5" id="KW-0274">FAD</keyword>
<dbReference type="InterPro" id="IPR017927">
    <property type="entry name" value="FAD-bd_FR_type"/>
</dbReference>
<keyword evidence="6" id="KW-0560">Oxidoreductase</keyword>
<dbReference type="PROSITE" id="PS00197">
    <property type="entry name" value="2FE2S_FER_1"/>
    <property type="match status" value="1"/>
</dbReference>
<feature type="domain" description="FAD-binding FR-type" evidence="10">
    <location>
        <begin position="2"/>
        <end position="106"/>
    </location>
</feature>
<dbReference type="InterPro" id="IPR039261">
    <property type="entry name" value="FNR_nucleotide-bd"/>
</dbReference>
<comment type="cofactor">
    <cofactor evidence="1">
        <name>FAD</name>
        <dbReference type="ChEBI" id="CHEBI:57692"/>
    </cofactor>
</comment>
<keyword evidence="7" id="KW-0408">Iron</keyword>
<dbReference type="Pfam" id="PF00970">
    <property type="entry name" value="FAD_binding_6"/>
    <property type="match status" value="1"/>
</dbReference>
<evidence type="ECO:0000256" key="1">
    <source>
        <dbReference type="ARBA" id="ARBA00001974"/>
    </source>
</evidence>
<dbReference type="Pfam" id="PF00175">
    <property type="entry name" value="NAD_binding_1"/>
    <property type="match status" value="1"/>
</dbReference>
<evidence type="ECO:0000259" key="10">
    <source>
        <dbReference type="PROSITE" id="PS51384"/>
    </source>
</evidence>
<dbReference type="InterPro" id="IPR012675">
    <property type="entry name" value="Beta-grasp_dom_sf"/>
</dbReference>
<dbReference type="PROSITE" id="PS51085">
    <property type="entry name" value="2FE2S_FER_2"/>
    <property type="match status" value="1"/>
</dbReference>
<dbReference type="SUPFAM" id="SSF63380">
    <property type="entry name" value="Riboflavin synthase domain-like"/>
    <property type="match status" value="1"/>
</dbReference>
<dbReference type="Pfam" id="PF00111">
    <property type="entry name" value="Fer2"/>
    <property type="match status" value="1"/>
</dbReference>
<evidence type="ECO:0000256" key="2">
    <source>
        <dbReference type="ARBA" id="ARBA00022630"/>
    </source>
</evidence>
<name>A0A381PIW9_9ZZZZ</name>
<dbReference type="InterPro" id="IPR036010">
    <property type="entry name" value="2Fe-2S_ferredoxin-like_sf"/>
</dbReference>
<dbReference type="AlphaFoldDB" id="A0A381PIW9"/>
<feature type="domain" description="2Fe-2S ferredoxin-type" evidence="9">
    <location>
        <begin position="260"/>
        <end position="338"/>
    </location>
</feature>
<dbReference type="Gene3D" id="3.40.50.80">
    <property type="entry name" value="Nucleotide-binding domain of ferredoxin-NADP reductase (FNR) module"/>
    <property type="match status" value="1"/>
</dbReference>
<dbReference type="PANTHER" id="PTHR47354">
    <property type="entry name" value="NADH OXIDOREDUCTASE HCR"/>
    <property type="match status" value="1"/>
</dbReference>
<dbReference type="GO" id="GO:0016491">
    <property type="term" value="F:oxidoreductase activity"/>
    <property type="evidence" value="ECO:0007669"/>
    <property type="project" value="UniProtKB-KW"/>
</dbReference>
<evidence type="ECO:0000256" key="6">
    <source>
        <dbReference type="ARBA" id="ARBA00023002"/>
    </source>
</evidence>
<proteinExistence type="predicted"/>
<evidence type="ECO:0000259" key="9">
    <source>
        <dbReference type="PROSITE" id="PS51085"/>
    </source>
</evidence>
<dbReference type="SUPFAM" id="SSF54292">
    <property type="entry name" value="2Fe-2S ferredoxin-like"/>
    <property type="match status" value="1"/>
</dbReference>
<keyword evidence="4" id="KW-0479">Metal-binding</keyword>
<evidence type="ECO:0000256" key="4">
    <source>
        <dbReference type="ARBA" id="ARBA00022723"/>
    </source>
</evidence>
<dbReference type="PROSITE" id="PS51384">
    <property type="entry name" value="FAD_FR"/>
    <property type="match status" value="1"/>
</dbReference>
<accession>A0A381PIW9</accession>
<dbReference type="PRINTS" id="PR00371">
    <property type="entry name" value="FPNCR"/>
</dbReference>
<dbReference type="InterPro" id="IPR001709">
    <property type="entry name" value="Flavoprot_Pyr_Nucl_cyt_Rdtase"/>
</dbReference>
<organism evidence="11">
    <name type="scientific">marine metagenome</name>
    <dbReference type="NCBI Taxonomy" id="408172"/>
    <lineage>
        <taxon>unclassified sequences</taxon>
        <taxon>metagenomes</taxon>
        <taxon>ecological metagenomes</taxon>
    </lineage>
</organism>
<dbReference type="InterPro" id="IPR050415">
    <property type="entry name" value="MRET"/>
</dbReference>
<feature type="non-terminal residue" evidence="11">
    <location>
        <position position="1"/>
    </location>
</feature>
<keyword evidence="2" id="KW-0285">Flavoprotein</keyword>
<dbReference type="GO" id="GO:0050660">
    <property type="term" value="F:flavin adenine dinucleotide binding"/>
    <property type="evidence" value="ECO:0007669"/>
    <property type="project" value="TreeGrafter"/>
</dbReference>
<dbReference type="GO" id="GO:0046872">
    <property type="term" value="F:metal ion binding"/>
    <property type="evidence" value="ECO:0007669"/>
    <property type="project" value="UniProtKB-KW"/>
</dbReference>
<dbReference type="InterPro" id="IPR001433">
    <property type="entry name" value="OxRdtase_FAD/NAD-bd"/>
</dbReference>
<reference evidence="11" key="1">
    <citation type="submission" date="2018-05" db="EMBL/GenBank/DDBJ databases">
        <authorList>
            <person name="Lanie J.A."/>
            <person name="Ng W.-L."/>
            <person name="Kazmierczak K.M."/>
            <person name="Andrzejewski T.M."/>
            <person name="Davidsen T.M."/>
            <person name="Wayne K.J."/>
            <person name="Tettelin H."/>
            <person name="Glass J.I."/>
            <person name="Rusch D."/>
            <person name="Podicherti R."/>
            <person name="Tsui H.-C.T."/>
            <person name="Winkler M.E."/>
        </authorList>
    </citation>
    <scope>NUCLEOTIDE SEQUENCE</scope>
</reference>
<dbReference type="PRINTS" id="PR00410">
    <property type="entry name" value="PHEHYDRXLASE"/>
</dbReference>
<protein>
    <recommendedName>
        <fullName evidence="12">FAD-binding FR-type domain-containing protein</fullName>
    </recommendedName>
</protein>